<name>A0AAE4VMD1_9RICK</name>
<gene>
    <name evidence="3" type="ORF">Lyticum_00654</name>
</gene>
<dbReference type="Pfam" id="PF01029">
    <property type="entry name" value="NusB"/>
    <property type="match status" value="1"/>
</dbReference>
<dbReference type="GO" id="GO:0003723">
    <property type="term" value="F:RNA binding"/>
    <property type="evidence" value="ECO:0007669"/>
    <property type="project" value="UniProtKB-KW"/>
</dbReference>
<evidence type="ECO:0000259" key="2">
    <source>
        <dbReference type="Pfam" id="PF01029"/>
    </source>
</evidence>
<dbReference type="SUPFAM" id="SSF48013">
    <property type="entry name" value="NusB-like"/>
    <property type="match status" value="1"/>
</dbReference>
<organism evidence="3 4">
    <name type="scientific">Lyticum sinuosum</name>
    <dbReference type="NCBI Taxonomy" id="1332059"/>
    <lineage>
        <taxon>Bacteria</taxon>
        <taxon>Pseudomonadati</taxon>
        <taxon>Pseudomonadota</taxon>
        <taxon>Alphaproteobacteria</taxon>
        <taxon>Rickettsiales</taxon>
        <taxon>Lyticum</taxon>
    </lineage>
</organism>
<evidence type="ECO:0000256" key="1">
    <source>
        <dbReference type="ARBA" id="ARBA00022884"/>
    </source>
</evidence>
<protein>
    <recommendedName>
        <fullName evidence="2">NusB/RsmB/TIM44 domain-containing protein</fullName>
    </recommendedName>
</protein>
<dbReference type="AlphaFoldDB" id="A0AAE4VMD1"/>
<evidence type="ECO:0000313" key="4">
    <source>
        <dbReference type="Proteomes" id="UP001289135"/>
    </source>
</evidence>
<sequence>MNIENILIKNKKITKLDTQTRLILVQIMYMYDIMLIEYNYKKSSSEVVNNVFKLIKNCIEDESLDSKDNNNFKEVIHFFEKPETFNDEDNEENLYGYNGVLYKTLKKHELNADYISFIIEITNKILYCKNHIDDIIQENLEGKWGLKDIAYVIRAILRLAIFEIKQLNQLNKSTTDKINDIFNSKADSENISSESDEQKKNNNKIIRSYIKLTNILSHSKDIAFIHAFMRKTFLY</sequence>
<keyword evidence="4" id="KW-1185">Reference proteome</keyword>
<comment type="caution">
    <text evidence="3">The sequence shown here is derived from an EMBL/GenBank/DDBJ whole genome shotgun (WGS) entry which is preliminary data.</text>
</comment>
<proteinExistence type="predicted"/>
<evidence type="ECO:0000313" key="3">
    <source>
        <dbReference type="EMBL" id="MDZ5761473.1"/>
    </source>
</evidence>
<feature type="domain" description="NusB/RsmB/TIM44" evidence="2">
    <location>
        <begin position="97"/>
        <end position="175"/>
    </location>
</feature>
<dbReference type="EMBL" id="JARGYU010000002">
    <property type="protein sequence ID" value="MDZ5761473.1"/>
    <property type="molecule type" value="Genomic_DNA"/>
</dbReference>
<accession>A0AAE4VMD1</accession>
<reference evidence="3" key="1">
    <citation type="submission" date="2023-02" db="EMBL/GenBank/DDBJ databases">
        <title>Host association and intracellularity evolved multiple times independently in the Rickettsiales.</title>
        <authorList>
            <person name="Castelli M."/>
            <person name="Nardi T."/>
            <person name="Gammuto L."/>
            <person name="Bellinzona G."/>
            <person name="Sabaneyeva E."/>
            <person name="Potekhin A."/>
            <person name="Serra V."/>
            <person name="Petroni G."/>
            <person name="Sassera D."/>
        </authorList>
    </citation>
    <scope>NUCLEOTIDE SEQUENCE</scope>
    <source>
        <strain evidence="3">USBL-36I1</strain>
    </source>
</reference>
<dbReference type="InterPro" id="IPR006027">
    <property type="entry name" value="NusB_RsmB_TIM44"/>
</dbReference>
<keyword evidence="1" id="KW-0694">RNA-binding</keyword>
<dbReference type="InterPro" id="IPR035926">
    <property type="entry name" value="NusB-like_sf"/>
</dbReference>
<dbReference type="GO" id="GO:0006355">
    <property type="term" value="P:regulation of DNA-templated transcription"/>
    <property type="evidence" value="ECO:0007669"/>
    <property type="project" value="InterPro"/>
</dbReference>
<dbReference type="Gene3D" id="1.10.940.10">
    <property type="entry name" value="NusB-like"/>
    <property type="match status" value="1"/>
</dbReference>
<dbReference type="Proteomes" id="UP001289135">
    <property type="component" value="Unassembled WGS sequence"/>
</dbReference>
<dbReference type="RefSeq" id="WP_322498895.1">
    <property type="nucleotide sequence ID" value="NZ_JARGYU010000002.1"/>
</dbReference>